<dbReference type="Pfam" id="PF00168">
    <property type="entry name" value="C2"/>
    <property type="match status" value="2"/>
</dbReference>
<dbReference type="InterPro" id="IPR035892">
    <property type="entry name" value="C2_domain_sf"/>
</dbReference>
<protein>
    <submittedName>
        <fullName evidence="11">Synaptotagmin like 4</fullName>
    </submittedName>
</protein>
<keyword evidence="12" id="KW-1185">Reference proteome</keyword>
<dbReference type="GO" id="GO:0005886">
    <property type="term" value="C:plasma membrane"/>
    <property type="evidence" value="ECO:0007669"/>
    <property type="project" value="TreeGrafter"/>
</dbReference>
<dbReference type="PANTHER" id="PTHR45716:SF4">
    <property type="entry name" value="SYNAPTOTAGMIN-LIKE PROTEIN 4"/>
    <property type="match status" value="1"/>
</dbReference>
<dbReference type="PROSITE" id="PS50004">
    <property type="entry name" value="C2"/>
    <property type="match status" value="2"/>
</dbReference>
<dbReference type="STRING" id="7868.ENSCMIP00000007431"/>
<dbReference type="Ensembl" id="ENSCMIT00000007655.1">
    <property type="protein sequence ID" value="ENSCMIP00000007431.1"/>
    <property type="gene ID" value="ENSCMIG00000004079.1"/>
</dbReference>
<dbReference type="CDD" id="cd15764">
    <property type="entry name" value="FYVE_Slp4"/>
    <property type="match status" value="1"/>
</dbReference>
<dbReference type="InterPro" id="IPR013083">
    <property type="entry name" value="Znf_RING/FYVE/PHD"/>
</dbReference>
<dbReference type="GO" id="GO:0008270">
    <property type="term" value="F:zinc ion binding"/>
    <property type="evidence" value="ECO:0007669"/>
    <property type="project" value="UniProtKB-KW"/>
</dbReference>
<dbReference type="InterPro" id="IPR010911">
    <property type="entry name" value="Rab_BD"/>
</dbReference>
<dbReference type="OMA" id="YIPSAKH"/>
<dbReference type="InterPro" id="IPR037303">
    <property type="entry name" value="SLP-4/5_C2A"/>
</dbReference>
<keyword evidence="7" id="KW-0472">Membrane</keyword>
<dbReference type="FunFam" id="2.60.40.150:FF:000121">
    <property type="entry name" value="Synaptotagmin-like 4, isoform CRA_a"/>
    <property type="match status" value="1"/>
</dbReference>
<organism evidence="11 12">
    <name type="scientific">Callorhinchus milii</name>
    <name type="common">Ghost shark</name>
    <dbReference type="NCBI Taxonomy" id="7868"/>
    <lineage>
        <taxon>Eukaryota</taxon>
        <taxon>Metazoa</taxon>
        <taxon>Chordata</taxon>
        <taxon>Craniata</taxon>
        <taxon>Vertebrata</taxon>
        <taxon>Chondrichthyes</taxon>
        <taxon>Holocephali</taxon>
        <taxon>Chimaeriformes</taxon>
        <taxon>Callorhinchidae</taxon>
        <taxon>Callorhinchus</taxon>
    </lineage>
</organism>
<evidence type="ECO:0000256" key="1">
    <source>
        <dbReference type="ARBA" id="ARBA00004170"/>
    </source>
</evidence>
<dbReference type="SUPFAM" id="SSF57903">
    <property type="entry name" value="FYVE/PHD zinc finger"/>
    <property type="match status" value="1"/>
</dbReference>
<feature type="domain" description="RabBD" evidence="10">
    <location>
        <begin position="5"/>
        <end position="123"/>
    </location>
</feature>
<dbReference type="GO" id="GO:0042043">
    <property type="term" value="F:neurexin family protein binding"/>
    <property type="evidence" value="ECO:0007669"/>
    <property type="project" value="TreeGrafter"/>
</dbReference>
<dbReference type="Pfam" id="PF02318">
    <property type="entry name" value="FYVE_2"/>
    <property type="match status" value="1"/>
</dbReference>
<keyword evidence="3" id="KW-0479">Metal-binding</keyword>
<dbReference type="InterPro" id="IPR000008">
    <property type="entry name" value="C2_dom"/>
</dbReference>
<evidence type="ECO:0000256" key="6">
    <source>
        <dbReference type="ARBA" id="ARBA00022833"/>
    </source>
</evidence>
<evidence type="ECO:0000256" key="2">
    <source>
        <dbReference type="ARBA" id="ARBA00022553"/>
    </source>
</evidence>
<dbReference type="InterPro" id="IPR001565">
    <property type="entry name" value="Synaptotagmin"/>
</dbReference>
<reference evidence="12" key="2">
    <citation type="journal article" date="2007" name="PLoS Biol.">
        <title>Survey sequencing and comparative analysis of the elephant shark (Callorhinchus milii) genome.</title>
        <authorList>
            <person name="Venkatesh B."/>
            <person name="Kirkness E.F."/>
            <person name="Loh Y.H."/>
            <person name="Halpern A.L."/>
            <person name="Lee A.P."/>
            <person name="Johnson J."/>
            <person name="Dandona N."/>
            <person name="Viswanathan L.D."/>
            <person name="Tay A."/>
            <person name="Venter J.C."/>
            <person name="Strausberg R.L."/>
            <person name="Brenner S."/>
        </authorList>
    </citation>
    <scope>NUCLEOTIDE SEQUENCE [LARGE SCALE GENOMIC DNA]</scope>
</reference>
<evidence type="ECO:0000313" key="12">
    <source>
        <dbReference type="Proteomes" id="UP000314986"/>
    </source>
</evidence>
<gene>
    <name evidence="11" type="primary">sytl4</name>
</gene>
<dbReference type="InterPro" id="IPR044134">
    <property type="entry name" value="FYVE_Slp4"/>
</dbReference>
<evidence type="ECO:0000256" key="3">
    <source>
        <dbReference type="ARBA" id="ARBA00022723"/>
    </source>
</evidence>
<evidence type="ECO:0000259" key="10">
    <source>
        <dbReference type="PROSITE" id="PS50916"/>
    </source>
</evidence>
<keyword evidence="2" id="KW-0597">Phosphoprotein</keyword>
<feature type="region of interest" description="Disordered" evidence="8">
    <location>
        <begin position="275"/>
        <end position="309"/>
    </location>
</feature>
<dbReference type="PANTHER" id="PTHR45716">
    <property type="entry name" value="BITESIZE, ISOFORM I"/>
    <property type="match status" value="1"/>
</dbReference>
<evidence type="ECO:0000259" key="9">
    <source>
        <dbReference type="PROSITE" id="PS50004"/>
    </source>
</evidence>
<dbReference type="GeneTree" id="ENSGT00940000159060"/>
<reference evidence="11" key="5">
    <citation type="submission" date="2025-09" db="UniProtKB">
        <authorList>
            <consortium name="Ensembl"/>
        </authorList>
    </citation>
    <scope>IDENTIFICATION</scope>
</reference>
<dbReference type="InterPro" id="IPR011011">
    <property type="entry name" value="Znf_FYVE_PHD"/>
</dbReference>
<reference evidence="12" key="3">
    <citation type="journal article" date="2014" name="Nature">
        <title>Elephant shark genome provides unique insights into gnathostome evolution.</title>
        <authorList>
            <consortium name="International Elephant Shark Genome Sequencing Consortium"/>
            <person name="Venkatesh B."/>
            <person name="Lee A.P."/>
            <person name="Ravi V."/>
            <person name="Maurya A.K."/>
            <person name="Lian M.M."/>
            <person name="Swann J.B."/>
            <person name="Ohta Y."/>
            <person name="Flajnik M.F."/>
            <person name="Sutoh Y."/>
            <person name="Kasahara M."/>
            <person name="Hoon S."/>
            <person name="Gangu V."/>
            <person name="Roy S.W."/>
            <person name="Irimia M."/>
            <person name="Korzh V."/>
            <person name="Kondrychyn I."/>
            <person name="Lim Z.W."/>
            <person name="Tay B.H."/>
            <person name="Tohari S."/>
            <person name="Kong K.W."/>
            <person name="Ho S."/>
            <person name="Lorente-Galdos B."/>
            <person name="Quilez J."/>
            <person name="Marques-Bonet T."/>
            <person name="Raney B.J."/>
            <person name="Ingham P.W."/>
            <person name="Tay A."/>
            <person name="Hillier L.W."/>
            <person name="Minx P."/>
            <person name="Boehm T."/>
            <person name="Wilson R.K."/>
            <person name="Brenner S."/>
            <person name="Warren W.C."/>
        </authorList>
    </citation>
    <scope>NUCLEOTIDE SEQUENCE [LARGE SCALE GENOMIC DNA]</scope>
</reference>
<dbReference type="GO" id="GO:0006886">
    <property type="term" value="P:intracellular protein transport"/>
    <property type="evidence" value="ECO:0007669"/>
    <property type="project" value="InterPro"/>
</dbReference>
<evidence type="ECO:0000313" key="11">
    <source>
        <dbReference type="Ensembl" id="ENSCMIP00000007431.1"/>
    </source>
</evidence>
<dbReference type="GO" id="GO:0005543">
    <property type="term" value="F:phospholipid binding"/>
    <property type="evidence" value="ECO:0007669"/>
    <property type="project" value="InterPro"/>
</dbReference>
<dbReference type="CDD" id="cd04020">
    <property type="entry name" value="C2B_SLP_1-2-3-4"/>
    <property type="match status" value="1"/>
</dbReference>
<dbReference type="InParanoid" id="A0A4W3GV23"/>
<keyword evidence="4" id="KW-0677">Repeat</keyword>
<dbReference type="CDD" id="cd04029">
    <property type="entry name" value="C2A_SLP-4_5"/>
    <property type="match status" value="1"/>
</dbReference>
<dbReference type="PROSITE" id="PS50916">
    <property type="entry name" value="RABBD"/>
    <property type="match status" value="1"/>
</dbReference>
<dbReference type="GO" id="GO:0031267">
    <property type="term" value="F:small GTPase binding"/>
    <property type="evidence" value="ECO:0007669"/>
    <property type="project" value="InterPro"/>
</dbReference>
<feature type="domain" description="C2" evidence="9">
    <location>
        <begin position="487"/>
        <end position="612"/>
    </location>
</feature>
<proteinExistence type="predicted"/>
<keyword evidence="5" id="KW-0863">Zinc-finger</keyword>
<dbReference type="PRINTS" id="PR00399">
    <property type="entry name" value="SYNAPTOTAGMN"/>
</dbReference>
<sequence length="647" mass="73756">MAKEMVNLSFLTEKEKEEILSVLFRDEELRKVEEKRIRRLKNELLEIRRKGAKRGSQDYSDKTCARCQETLGRIMKSGNACRQCNHLVCKACRVLEEGGRWKCTVCVKEGKLKKKTGDWFFECRASRYANDFGSDIIRASLKRKHEVPYTVLMLFNTNWCTIMGSDCTEGFRKECAFSFPERLALLGREGAGVLNQNYPTSTIVLDFQKVFDKECATCQEDNKTVYLNVSNSFCPTQDVRSNSRVTVDEGGSENLFKKNAKSILKPTDYSKSVLDLRSGDSGVDGRSMGDRSRSVPGLNVEQVSDEEEEEDIDQLVTIHRLANARQSLKSAGSASTIGSMMSIYSEAGDYGNVAVTGEIVFTMNYDQNKQMLNVYVKECHNLAYGDESKKRSNPYVKTYLLPDRSRQGKRKTIIKRNTTDPIYNENLKYDISESQLIMRTLQLSVWHHDRFGRNVFLGEVDLSLDIWNFNSQLEECLPLHARSITELKCHSKECCKATQSVKEGGELQVWIKEAKNLTPMKVGGTSDTFVKGYLLPFKTKTSKRKTPVMKKTLNPHYNHTFVYSEVKPEDLQHICLELTIWDREALSSNDFLGGVRLGIGNGMSNGKRVDWMDSVGEEVNIWQRMTQYPGSWVEGTLLLRPKMGERN</sequence>
<reference evidence="11" key="4">
    <citation type="submission" date="2025-08" db="UniProtKB">
        <authorList>
            <consortium name="Ensembl"/>
        </authorList>
    </citation>
    <scope>IDENTIFICATION</scope>
</reference>
<evidence type="ECO:0000256" key="8">
    <source>
        <dbReference type="SAM" id="MobiDB-lite"/>
    </source>
</evidence>
<name>A0A4W3GV23_CALMI</name>
<comment type="subcellular location">
    <subcellularLocation>
        <location evidence="1">Membrane</location>
        <topology evidence="1">Peripheral membrane protein</topology>
    </subcellularLocation>
</comment>
<dbReference type="FunFam" id="3.30.40.10:FF:000018">
    <property type="entry name" value="Synaptotagmin-like 5, isoform CRA_a"/>
    <property type="match status" value="1"/>
</dbReference>
<feature type="domain" description="C2" evidence="9">
    <location>
        <begin position="355"/>
        <end position="477"/>
    </location>
</feature>
<evidence type="ECO:0000256" key="5">
    <source>
        <dbReference type="ARBA" id="ARBA00022771"/>
    </source>
</evidence>
<dbReference type="SMART" id="SM00239">
    <property type="entry name" value="C2"/>
    <property type="match status" value="2"/>
</dbReference>
<dbReference type="GO" id="GO:0070382">
    <property type="term" value="C:exocytic vesicle"/>
    <property type="evidence" value="ECO:0007669"/>
    <property type="project" value="TreeGrafter"/>
</dbReference>
<accession>A0A4W3GV23</accession>
<dbReference type="Gene3D" id="3.30.40.10">
    <property type="entry name" value="Zinc/RING finger domain, C3HC4 (zinc finger)"/>
    <property type="match status" value="1"/>
</dbReference>
<dbReference type="InterPro" id="IPR043567">
    <property type="entry name" value="SYTL1-5_C2B"/>
</dbReference>
<dbReference type="Gene3D" id="2.60.40.150">
    <property type="entry name" value="C2 domain"/>
    <property type="match status" value="2"/>
</dbReference>
<reference evidence="12" key="1">
    <citation type="journal article" date="2006" name="Science">
        <title>Ancient noncoding elements conserved in the human genome.</title>
        <authorList>
            <person name="Venkatesh B."/>
            <person name="Kirkness E.F."/>
            <person name="Loh Y.H."/>
            <person name="Halpern A.L."/>
            <person name="Lee A.P."/>
            <person name="Johnson J."/>
            <person name="Dandona N."/>
            <person name="Viswanathan L.D."/>
            <person name="Tay A."/>
            <person name="Venter J.C."/>
            <person name="Strausberg R.L."/>
            <person name="Brenner S."/>
        </authorList>
    </citation>
    <scope>NUCLEOTIDE SEQUENCE [LARGE SCALE GENOMIC DNA]</scope>
</reference>
<dbReference type="Proteomes" id="UP000314986">
    <property type="component" value="Unassembled WGS sequence"/>
</dbReference>
<keyword evidence="6" id="KW-0862">Zinc</keyword>
<dbReference type="SUPFAM" id="SSF49562">
    <property type="entry name" value="C2 domain (Calcium/lipid-binding domain, CaLB)"/>
    <property type="match status" value="2"/>
</dbReference>
<dbReference type="AlphaFoldDB" id="A0A4W3GV23"/>
<dbReference type="InterPro" id="IPR041282">
    <property type="entry name" value="FYVE_2"/>
</dbReference>
<evidence type="ECO:0000256" key="4">
    <source>
        <dbReference type="ARBA" id="ARBA00022737"/>
    </source>
</evidence>
<evidence type="ECO:0000256" key="7">
    <source>
        <dbReference type="ARBA" id="ARBA00023136"/>
    </source>
</evidence>
<dbReference type="GO" id="GO:0006887">
    <property type="term" value="P:exocytosis"/>
    <property type="evidence" value="ECO:0007669"/>
    <property type="project" value="TreeGrafter"/>
</dbReference>